<comment type="caution">
    <text evidence="1">The sequence shown here is derived from an EMBL/GenBank/DDBJ whole genome shotgun (WGS) entry which is preliminary data.</text>
</comment>
<accession>A0A645C695</accession>
<protein>
    <submittedName>
        <fullName evidence="1">Uncharacterized protein</fullName>
    </submittedName>
</protein>
<proteinExistence type="predicted"/>
<name>A0A645C695_9ZZZZ</name>
<organism evidence="1">
    <name type="scientific">bioreactor metagenome</name>
    <dbReference type="NCBI Taxonomy" id="1076179"/>
    <lineage>
        <taxon>unclassified sequences</taxon>
        <taxon>metagenomes</taxon>
        <taxon>ecological metagenomes</taxon>
    </lineage>
</organism>
<dbReference type="AlphaFoldDB" id="A0A645C695"/>
<sequence>MEAPRRAARAEAYPARLRARAGWFQHFGPRAAPFKDPRRLLDSGQHALPFGETFDQSRRLLDTHRHRREVHELQVLAYQPVDITVGNIKHRQLSFCSLSRIK</sequence>
<gene>
    <name evidence="1" type="ORF">SDC9_116419</name>
</gene>
<reference evidence="1" key="1">
    <citation type="submission" date="2019-08" db="EMBL/GenBank/DDBJ databases">
        <authorList>
            <person name="Kucharzyk K."/>
            <person name="Murdoch R.W."/>
            <person name="Higgins S."/>
            <person name="Loffler F."/>
        </authorList>
    </citation>
    <scope>NUCLEOTIDE SEQUENCE</scope>
</reference>
<dbReference type="EMBL" id="VSSQ01022899">
    <property type="protein sequence ID" value="MPM69474.1"/>
    <property type="molecule type" value="Genomic_DNA"/>
</dbReference>
<evidence type="ECO:0000313" key="1">
    <source>
        <dbReference type="EMBL" id="MPM69474.1"/>
    </source>
</evidence>